<evidence type="ECO:0000256" key="1">
    <source>
        <dbReference type="SAM" id="Phobius"/>
    </source>
</evidence>
<dbReference type="KEGG" id="mpe:MYPE3140"/>
<dbReference type="Proteomes" id="UP000002522">
    <property type="component" value="Chromosome"/>
</dbReference>
<keyword evidence="4" id="KW-1185">Reference proteome</keyword>
<dbReference type="AlphaFoldDB" id="Q8EW90"/>
<proteinExistence type="predicted"/>
<feature type="transmembrane region" description="Helical" evidence="1">
    <location>
        <begin position="72"/>
        <end position="93"/>
    </location>
</feature>
<dbReference type="eggNOG" id="ENOG5030N7C">
    <property type="taxonomic scope" value="Bacteria"/>
</dbReference>
<dbReference type="Pfam" id="PF04200">
    <property type="entry name" value="Lipoprotein_17"/>
    <property type="match status" value="4"/>
</dbReference>
<keyword evidence="1" id="KW-1133">Transmembrane helix</keyword>
<sequence length="1182" mass="131737">MLSGLSFNFLLKKHKNIVFKFNKRYIFISFYFCFHINKTLQTWYFTLASKKFKIINGVKKEKFIMRKLSKKITLSILGSVLGVATGLSVALPMSESALSNSSITSLSQNNHASTSDLVISENNDQNANISTNNGPITFHGNKITALDWFGNKKWEIDFATHVPDKTSTKPGVDYTDSAWQRSWFNWDYNRSKDKLWVLGYYSTNTKKQPLFQINGSTGAIEKTFDLTYTNLSSVNNAYRFVSALSSGKVMVYGGAGSTYDAKALLYDPDTDTLTQISGNSNNTTILPIGDSTYGQKYRWYFFNLIPIANNKNLVEVFPFSTDPTSDDTTAARNASYDIYFLLVDDNLNMIETTGEWATKVKAANAMVGYRNTQVTPQRDYYTMLDGKVVTVVYNTAIIIDATGNSVNYGTFPMTDNKWIKSWAFDSNQNLYFKFKDDTKIYKVSGDFWKTLTSSNNHTASVSPTIYLDLSGISKDNVNTYASNFVIYNVYGYTGQLMIINSYYNKFIRLSESEKIPSDANYGLAIAVTQNENQQNQGDFKGTLNGPDSFQKASDFTIENSILQSKIPSEITKNDITTLNNSFIKDGDSSGFVISDIDDSKGTFKVTVNLYQIPWFTNELPSDSSPRTVSYDFTTTNKIGNKTSWKTLSTSTDYDFLNMLPSKVQVSDVSSLNPFQASFQSQTITNANGEQLYPKTTYSIQSRDDTKGEITVKADYQYVPMSANLSNYVSNVKSYSSTNTYKIFSNSSAANFKFAGQTNNETSIDVSQVPQLKNLLSANTLPSSFTSLNNSSDSTNSGFLQFVNTNTSKGYPISKMKFTVAANDTAGTLKIDAVMPSNYSPKNQQESFSVTYTNLNKVTSYKFSFNNVNSIGGTNKNLILPSAITDGDIINSFISYTGFSSNDFTITKTANDETGSLTVAISLNSNYASEIGNGNVGFTNYNATQTFTGFMTTDEYNQRFNVEFEDDSDNKLLALKQVQVSEIYDAFYGTNKNGLTIGSTKYDDLKSLIKGLLVKSQGSLIPTSWTDTRITADMYYDNSQGTISFYVKIPKELISGANSDLNLVANYTGFVKGNVDSTSDNLSFVANNMLKSYLVNNSGITEEQFDQFTPDTFAKWLQDNNNQEALKLISYKSGEYVSLLADSSKHKITVISNPVQRTVSVYVYFENVTDPKSLKEYSVTYNI</sequence>
<dbReference type="HOGENOM" id="CLU_276578_0_0_14"/>
<feature type="domain" description="Lipoprotein-associated type-17" evidence="2">
    <location>
        <begin position="770"/>
        <end position="856"/>
    </location>
</feature>
<feature type="domain" description="Lipoprotein-associated type-17" evidence="2">
    <location>
        <begin position="641"/>
        <end position="726"/>
    </location>
</feature>
<keyword evidence="1" id="KW-0472">Membrane</keyword>
<reference evidence="3 4" key="1">
    <citation type="journal article" date="2002" name="Nucleic Acids Res.">
        <title>The complete genomic sequence of Mycoplasma penetrans, an intracellular bacterial pathogen in humans.</title>
        <authorList>
            <person name="Sasaki Y."/>
            <person name="Ishikawa J."/>
            <person name="Yamashita A."/>
            <person name="Oshima K."/>
            <person name="Kenri T."/>
            <person name="Furuya K."/>
            <person name="Yoshino C."/>
            <person name="Horino A."/>
            <person name="Shiba T."/>
            <person name="Sasaki T."/>
            <person name="Hattori M."/>
        </authorList>
    </citation>
    <scope>NUCLEOTIDE SEQUENCE [LARGE SCALE GENOMIC DNA]</scope>
    <source>
        <strain evidence="3 4">HF-2</strain>
    </source>
</reference>
<dbReference type="InParanoid" id="Q8EW90"/>
<gene>
    <name evidence="3" type="ordered locus">MYPE3140</name>
</gene>
<evidence type="ECO:0000313" key="3">
    <source>
        <dbReference type="EMBL" id="BAC44106.1"/>
    </source>
</evidence>
<dbReference type="EMBL" id="BA000026">
    <property type="protein sequence ID" value="BAC44106.1"/>
    <property type="molecule type" value="Genomic_DNA"/>
</dbReference>
<dbReference type="InterPro" id="IPR007326">
    <property type="entry name" value="Lipoprotein-assoc_dom"/>
</dbReference>
<evidence type="ECO:0000313" key="4">
    <source>
        <dbReference type="Proteomes" id="UP000002522"/>
    </source>
</evidence>
<name>Q8EW90_MALP2</name>
<accession>Q8EW90</accession>
<organism evidence="3 4">
    <name type="scientific">Malacoplasma penetrans (strain HF-2)</name>
    <name type="common">Mycoplasma penetrans</name>
    <dbReference type="NCBI Taxonomy" id="272633"/>
    <lineage>
        <taxon>Bacteria</taxon>
        <taxon>Bacillati</taxon>
        <taxon>Mycoplasmatota</taxon>
        <taxon>Mycoplasmoidales</taxon>
        <taxon>Mycoplasmoidaceae</taxon>
        <taxon>Malacoplasma</taxon>
    </lineage>
</organism>
<protein>
    <recommendedName>
        <fullName evidence="2">Lipoprotein-associated type-17 domain-containing protein</fullName>
    </recommendedName>
</protein>
<feature type="domain" description="Lipoprotein-associated type-17" evidence="2">
    <location>
        <begin position="865"/>
        <end position="951"/>
    </location>
</feature>
<evidence type="ECO:0000259" key="2">
    <source>
        <dbReference type="Pfam" id="PF04200"/>
    </source>
</evidence>
<keyword evidence="1" id="KW-0812">Transmembrane</keyword>
<feature type="domain" description="Lipoprotein-associated type-17" evidence="2">
    <location>
        <begin position="549"/>
        <end position="635"/>
    </location>
</feature>